<dbReference type="OrthoDB" id="10013825at2759"/>
<accession>A0A9W8G0B2</accession>
<dbReference type="Proteomes" id="UP001151518">
    <property type="component" value="Unassembled WGS sequence"/>
</dbReference>
<organism evidence="2 3">
    <name type="scientific">Coemansia spiralis</name>
    <dbReference type="NCBI Taxonomy" id="417178"/>
    <lineage>
        <taxon>Eukaryota</taxon>
        <taxon>Fungi</taxon>
        <taxon>Fungi incertae sedis</taxon>
        <taxon>Zoopagomycota</taxon>
        <taxon>Kickxellomycotina</taxon>
        <taxon>Kickxellomycetes</taxon>
        <taxon>Kickxellales</taxon>
        <taxon>Kickxellaceae</taxon>
        <taxon>Coemansia</taxon>
    </lineage>
</organism>
<dbReference type="AlphaFoldDB" id="A0A9W8G0B2"/>
<reference evidence="2" key="1">
    <citation type="submission" date="2022-07" db="EMBL/GenBank/DDBJ databases">
        <title>Phylogenomic reconstructions and comparative analyses of Kickxellomycotina fungi.</title>
        <authorList>
            <person name="Reynolds N.K."/>
            <person name="Stajich J.E."/>
            <person name="Barry K."/>
            <person name="Grigoriev I.V."/>
            <person name="Crous P."/>
            <person name="Smith M.E."/>
        </authorList>
    </citation>
    <scope>NUCLEOTIDE SEQUENCE</scope>
    <source>
        <strain evidence="2">NRRL 3115</strain>
    </source>
</reference>
<gene>
    <name evidence="2" type="ORF">GGI25_004481</name>
</gene>
<dbReference type="EMBL" id="JANBTW010000061">
    <property type="protein sequence ID" value="KAJ2673996.1"/>
    <property type="molecule type" value="Genomic_DNA"/>
</dbReference>
<evidence type="ECO:0000313" key="2">
    <source>
        <dbReference type="EMBL" id="KAJ2673996.1"/>
    </source>
</evidence>
<evidence type="ECO:0000313" key="3">
    <source>
        <dbReference type="Proteomes" id="UP001151518"/>
    </source>
</evidence>
<comment type="caution">
    <text evidence="2">The sequence shown here is derived from an EMBL/GenBank/DDBJ whole genome shotgun (WGS) entry which is preliminary data.</text>
</comment>
<protein>
    <submittedName>
        <fullName evidence="2">Uncharacterized protein</fullName>
    </submittedName>
</protein>
<evidence type="ECO:0000256" key="1">
    <source>
        <dbReference type="SAM" id="MobiDB-lite"/>
    </source>
</evidence>
<proteinExistence type="predicted"/>
<feature type="region of interest" description="Disordered" evidence="1">
    <location>
        <begin position="1"/>
        <end position="45"/>
    </location>
</feature>
<dbReference type="Gene3D" id="3.30.10.10">
    <property type="entry name" value="Trypsin Inhibitor V, subunit A"/>
    <property type="match status" value="1"/>
</dbReference>
<sequence length="126" mass="14605">MADDNTDNSACNCGHQHHDEAPPSGEEQMRQYLEREKQEKETRKRLTAEWSERLVGKKHIVLEGSDEEKQSMLAAHEQNNTFSDESLRKPFRILHGEQAVMTMDYRPDRLNVRLGDDGVCTEVFFV</sequence>
<feature type="compositionally biased region" description="Basic and acidic residues" evidence="1">
    <location>
        <begin position="16"/>
        <end position="45"/>
    </location>
</feature>
<name>A0A9W8G0B2_9FUNG</name>